<dbReference type="InterPro" id="IPR007825">
    <property type="entry name" value="Major_OMP_Legionella"/>
</dbReference>
<protein>
    <submittedName>
        <fullName evidence="1">Uncharacterized protein</fullName>
    </submittedName>
</protein>
<sequence>MRFFKKLFLALPIIALALMFLYGRKQDVSKSLKDEPKCDKVMPVEPITCDPCADEVQKKSYSQGYPICENDLPKAYNAAARIDVCGGLDTYITASFIYWESLSDQIDLAIVETGAGTERTLKILKFDTEYEPGFKVGLGTHFNHDNWDGYVQYTRLHQSESNTFKTGDETQTSFRPFWTVSTFGNVVGDTKARWRMDLDKIDIELGRSYYVGTNLIFRPLLGVDVHWIDQKYSFDSEVATTGILNSSIKNDSWGVGPRFGLNMNWFFYKGFKLFGNLAIDLMFASNEASGSVTQGVTNYSLQKYKKYIVRDVEEGAIGFGWGSYFTNDKWHFDISAAYEIQRYSHTNYMNKYSQAFSSNFATKQIKPGDLFLHGLTVTTRFDF</sequence>
<accession>A0A0F9BQ56</accession>
<proteinExistence type="predicted"/>
<reference evidence="1" key="1">
    <citation type="journal article" date="2015" name="Nature">
        <title>Complex archaea that bridge the gap between prokaryotes and eukaryotes.</title>
        <authorList>
            <person name="Spang A."/>
            <person name="Saw J.H."/>
            <person name="Jorgensen S.L."/>
            <person name="Zaremba-Niedzwiedzka K."/>
            <person name="Martijn J."/>
            <person name="Lind A.E."/>
            <person name="van Eijk R."/>
            <person name="Schleper C."/>
            <person name="Guy L."/>
            <person name="Ettema T.J."/>
        </authorList>
    </citation>
    <scope>NUCLEOTIDE SEQUENCE</scope>
</reference>
<dbReference type="AlphaFoldDB" id="A0A0F9BQ56"/>
<organism evidence="1">
    <name type="scientific">marine sediment metagenome</name>
    <dbReference type="NCBI Taxonomy" id="412755"/>
    <lineage>
        <taxon>unclassified sequences</taxon>
        <taxon>metagenomes</taxon>
        <taxon>ecological metagenomes</taxon>
    </lineage>
</organism>
<name>A0A0F9BQ56_9ZZZZ</name>
<comment type="caution">
    <text evidence="1">The sequence shown here is derived from an EMBL/GenBank/DDBJ whole genome shotgun (WGS) entry which is preliminary data.</text>
</comment>
<evidence type="ECO:0000313" key="1">
    <source>
        <dbReference type="EMBL" id="KKL15962.1"/>
    </source>
</evidence>
<gene>
    <name evidence="1" type="ORF">LCGC14_2500350</name>
</gene>
<dbReference type="Pfam" id="PF05150">
    <property type="entry name" value="Legionella_OMP"/>
    <property type="match status" value="1"/>
</dbReference>
<dbReference type="EMBL" id="LAZR01039854">
    <property type="protein sequence ID" value="KKL15962.1"/>
    <property type="molecule type" value="Genomic_DNA"/>
</dbReference>